<organism evidence="1 2">
    <name type="scientific">Aldrovandia affinis</name>
    <dbReference type="NCBI Taxonomy" id="143900"/>
    <lineage>
        <taxon>Eukaryota</taxon>
        <taxon>Metazoa</taxon>
        <taxon>Chordata</taxon>
        <taxon>Craniata</taxon>
        <taxon>Vertebrata</taxon>
        <taxon>Euteleostomi</taxon>
        <taxon>Actinopterygii</taxon>
        <taxon>Neopterygii</taxon>
        <taxon>Teleostei</taxon>
        <taxon>Notacanthiformes</taxon>
        <taxon>Halosauridae</taxon>
        <taxon>Aldrovandia</taxon>
    </lineage>
</organism>
<evidence type="ECO:0000313" key="1">
    <source>
        <dbReference type="EMBL" id="KAJ8391019.1"/>
    </source>
</evidence>
<dbReference type="Proteomes" id="UP001221898">
    <property type="component" value="Unassembled WGS sequence"/>
</dbReference>
<protein>
    <submittedName>
        <fullName evidence="1">Uncharacterized protein</fullName>
    </submittedName>
</protein>
<proteinExistence type="predicted"/>
<evidence type="ECO:0000313" key="2">
    <source>
        <dbReference type="Proteomes" id="UP001221898"/>
    </source>
</evidence>
<name>A0AAD7WCM0_9TELE</name>
<gene>
    <name evidence="1" type="ORF">AAFF_G00097970</name>
</gene>
<dbReference type="AlphaFoldDB" id="A0AAD7WCM0"/>
<keyword evidence="2" id="KW-1185">Reference proteome</keyword>
<accession>A0AAD7WCM0</accession>
<reference evidence="1" key="1">
    <citation type="journal article" date="2023" name="Science">
        <title>Genome structures resolve the early diversification of teleost fishes.</title>
        <authorList>
            <person name="Parey E."/>
            <person name="Louis A."/>
            <person name="Montfort J."/>
            <person name="Bouchez O."/>
            <person name="Roques C."/>
            <person name="Iampietro C."/>
            <person name="Lluch J."/>
            <person name="Castinel A."/>
            <person name="Donnadieu C."/>
            <person name="Desvignes T."/>
            <person name="Floi Bucao C."/>
            <person name="Jouanno E."/>
            <person name="Wen M."/>
            <person name="Mejri S."/>
            <person name="Dirks R."/>
            <person name="Jansen H."/>
            <person name="Henkel C."/>
            <person name="Chen W.J."/>
            <person name="Zahm M."/>
            <person name="Cabau C."/>
            <person name="Klopp C."/>
            <person name="Thompson A.W."/>
            <person name="Robinson-Rechavi M."/>
            <person name="Braasch I."/>
            <person name="Lecointre G."/>
            <person name="Bobe J."/>
            <person name="Postlethwait J.H."/>
            <person name="Berthelot C."/>
            <person name="Roest Crollius H."/>
            <person name="Guiguen Y."/>
        </authorList>
    </citation>
    <scope>NUCLEOTIDE SEQUENCE</scope>
    <source>
        <strain evidence="1">NC1722</strain>
    </source>
</reference>
<comment type="caution">
    <text evidence="1">The sequence shown here is derived from an EMBL/GenBank/DDBJ whole genome shotgun (WGS) entry which is preliminary data.</text>
</comment>
<sequence length="187" mass="20179">MGFGPQFSGWVCTLYALPGERVPERGGGAGWGVASSPCCSTSCSSSPLLGWCAETRVSTVFGSRGAAGEVLKIQQYADNTMLFVSSVQSLGRIRALTDLFGAGTGSGVRVREMELMYAPVVGGWGVQVPLKLDVLYASFVSKVFLERVLHKCFFLARYYLAGFFRHLVVLTHVVPRAAVRSPAYEVI</sequence>
<dbReference type="EMBL" id="JAINUG010000163">
    <property type="protein sequence ID" value="KAJ8391019.1"/>
    <property type="molecule type" value="Genomic_DNA"/>
</dbReference>